<evidence type="ECO:0000313" key="2">
    <source>
        <dbReference type="EMBL" id="MBB3953405.1"/>
    </source>
</evidence>
<dbReference type="EMBL" id="JACIDX010000001">
    <property type="protein sequence ID" value="MBB3953405.1"/>
    <property type="molecule type" value="Genomic_DNA"/>
</dbReference>
<accession>A0A7W6CGN5</accession>
<reference evidence="2 3" key="1">
    <citation type="submission" date="2020-08" db="EMBL/GenBank/DDBJ databases">
        <title>Genomic Encyclopedia of Type Strains, Phase IV (KMG-IV): sequencing the most valuable type-strain genomes for metagenomic binning, comparative biology and taxonomic classification.</title>
        <authorList>
            <person name="Goeker M."/>
        </authorList>
    </citation>
    <scope>NUCLEOTIDE SEQUENCE [LARGE SCALE GENOMIC DNA]</scope>
    <source>
        <strain evidence="2 3">DSM 27057</strain>
    </source>
</reference>
<comment type="caution">
    <text evidence="2">The sequence shown here is derived from an EMBL/GenBank/DDBJ whole genome shotgun (WGS) entry which is preliminary data.</text>
</comment>
<feature type="domain" description="IraD/Gp25-like" evidence="1">
    <location>
        <begin position="14"/>
        <end position="99"/>
    </location>
</feature>
<dbReference type="RefSeq" id="WP_183621997.1">
    <property type="nucleotide sequence ID" value="NZ_JACIDX010000001.1"/>
</dbReference>
<evidence type="ECO:0000259" key="1">
    <source>
        <dbReference type="Pfam" id="PF04965"/>
    </source>
</evidence>
<evidence type="ECO:0000313" key="3">
    <source>
        <dbReference type="Proteomes" id="UP000548867"/>
    </source>
</evidence>
<dbReference type="SUPFAM" id="SSF160719">
    <property type="entry name" value="gpW/gp25-like"/>
    <property type="match status" value="1"/>
</dbReference>
<dbReference type="Pfam" id="PF04965">
    <property type="entry name" value="GPW_gp25"/>
    <property type="match status" value="1"/>
</dbReference>
<dbReference type="AlphaFoldDB" id="A0A7W6CGN5"/>
<sequence length="112" mass="11862">MNGMDATTGKPISGDAHLAQSVVDILTTPIGSRIMLRDYGSLIPSLIDAPINAATPMLIRAATVLAIRQWEPRLSIARVRLFGAPALGQLTIQISGQRADTGRPATLSPITF</sequence>
<dbReference type="InterPro" id="IPR007048">
    <property type="entry name" value="IraD/Gp25-like"/>
</dbReference>
<keyword evidence="3" id="KW-1185">Reference proteome</keyword>
<dbReference type="Gene3D" id="3.10.450.40">
    <property type="match status" value="1"/>
</dbReference>
<name>A0A7W6CGN5_9SPHN</name>
<gene>
    <name evidence="2" type="ORF">GGR38_000317</name>
</gene>
<organism evidence="2 3">
    <name type="scientific">Novosphingobium sediminicola</name>
    <dbReference type="NCBI Taxonomy" id="563162"/>
    <lineage>
        <taxon>Bacteria</taxon>
        <taxon>Pseudomonadati</taxon>
        <taxon>Pseudomonadota</taxon>
        <taxon>Alphaproteobacteria</taxon>
        <taxon>Sphingomonadales</taxon>
        <taxon>Sphingomonadaceae</taxon>
        <taxon>Novosphingobium</taxon>
    </lineage>
</organism>
<proteinExistence type="predicted"/>
<dbReference type="Proteomes" id="UP000548867">
    <property type="component" value="Unassembled WGS sequence"/>
</dbReference>
<protein>
    <recommendedName>
        <fullName evidence="1">IraD/Gp25-like domain-containing protein</fullName>
    </recommendedName>
</protein>